<name>A0ABR7SR79_9ACTN</name>
<evidence type="ECO:0000259" key="1">
    <source>
        <dbReference type="Pfam" id="PF01636"/>
    </source>
</evidence>
<protein>
    <submittedName>
        <fullName evidence="2">Aminoglycoside phosphotransferase family protein</fullName>
    </submittedName>
</protein>
<evidence type="ECO:0000313" key="2">
    <source>
        <dbReference type="EMBL" id="MBC9718006.1"/>
    </source>
</evidence>
<dbReference type="Gene3D" id="3.90.1200.10">
    <property type="match status" value="1"/>
</dbReference>
<dbReference type="RefSeq" id="WP_187818450.1">
    <property type="nucleotide sequence ID" value="NZ_JACTVJ010000023.1"/>
</dbReference>
<keyword evidence="3" id="KW-1185">Reference proteome</keyword>
<accession>A0ABR7SR79</accession>
<evidence type="ECO:0000313" key="3">
    <source>
        <dbReference type="Proteomes" id="UP000642284"/>
    </source>
</evidence>
<dbReference type="InterPro" id="IPR011009">
    <property type="entry name" value="Kinase-like_dom_sf"/>
</dbReference>
<comment type="caution">
    <text evidence="2">The sequence shown here is derived from an EMBL/GenBank/DDBJ whole genome shotgun (WGS) entry which is preliminary data.</text>
</comment>
<sequence length="284" mass="31762">MTRDIQTQIASAVQCDLVPLTHGQRHNNTHFRGDRDGSPHLFIKVTTSDRSYVSETGALMLLQSTGLPTPQLVAHGELAPSGHWLAFTWHDFHSFAPVPHAIEEAGRILGRLHATTAGATSPHLRRYGRVPELIEAKAALVAEFDEPLAARIRALRDAIMARTAAALGEHTCLLHGDMGWRNLHQDADNKLWIFDFEHAAIGHPLLDFAKLWDRELDAADARKAFLTGYGEEQRDIAVDLSAIDAVRLWAAAGVFPYARPRQDHDFERHAYLILDRLEWEDSVL</sequence>
<dbReference type="InterPro" id="IPR002575">
    <property type="entry name" value="Aminoglycoside_PTrfase"/>
</dbReference>
<dbReference type="EMBL" id="JACTVJ010000023">
    <property type="protein sequence ID" value="MBC9718006.1"/>
    <property type="molecule type" value="Genomic_DNA"/>
</dbReference>
<reference evidence="2 3" key="1">
    <citation type="submission" date="2020-08" db="EMBL/GenBank/DDBJ databases">
        <title>Genemic of Streptomyces polyaspartic.</title>
        <authorList>
            <person name="Liu W."/>
        </authorList>
    </citation>
    <scope>NUCLEOTIDE SEQUENCE [LARGE SCALE GENOMIC DNA]</scope>
    <source>
        <strain evidence="2 3">TRM66268-LWL</strain>
    </source>
</reference>
<dbReference type="Proteomes" id="UP000642284">
    <property type="component" value="Unassembled WGS sequence"/>
</dbReference>
<gene>
    <name evidence="2" type="ORF">H9Y04_36285</name>
</gene>
<dbReference type="SUPFAM" id="SSF56112">
    <property type="entry name" value="Protein kinase-like (PK-like)"/>
    <property type="match status" value="1"/>
</dbReference>
<dbReference type="Pfam" id="PF01636">
    <property type="entry name" value="APH"/>
    <property type="match status" value="1"/>
</dbReference>
<proteinExistence type="predicted"/>
<organism evidence="2 3">
    <name type="scientific">Streptomyces polyasparticus</name>
    <dbReference type="NCBI Taxonomy" id="2767826"/>
    <lineage>
        <taxon>Bacteria</taxon>
        <taxon>Bacillati</taxon>
        <taxon>Actinomycetota</taxon>
        <taxon>Actinomycetes</taxon>
        <taxon>Kitasatosporales</taxon>
        <taxon>Streptomycetaceae</taxon>
        <taxon>Streptomyces</taxon>
    </lineage>
</organism>
<feature type="domain" description="Aminoglycoside phosphotransferase" evidence="1">
    <location>
        <begin position="19"/>
        <end position="232"/>
    </location>
</feature>